<dbReference type="GO" id="GO:0016747">
    <property type="term" value="F:acyltransferase activity, transferring groups other than amino-acyl groups"/>
    <property type="evidence" value="ECO:0007669"/>
    <property type="project" value="InterPro"/>
</dbReference>
<keyword evidence="2 4" id="KW-0808">Transferase</keyword>
<proteinExistence type="predicted"/>
<dbReference type="Proteomes" id="UP000548726">
    <property type="component" value="Unassembled WGS sequence"/>
</dbReference>
<evidence type="ECO:0000256" key="2">
    <source>
        <dbReference type="ARBA" id="ARBA00022679"/>
    </source>
</evidence>
<name>A0A6V8IB78_9PROT</name>
<dbReference type="SUPFAM" id="SSF55729">
    <property type="entry name" value="Acyl-CoA N-acyltransferases (Nat)"/>
    <property type="match status" value="1"/>
</dbReference>
<dbReference type="EMBL" id="BLJP01000029">
    <property type="protein sequence ID" value="GFE94878.1"/>
    <property type="molecule type" value="Genomic_DNA"/>
</dbReference>
<evidence type="ECO:0000313" key="4">
    <source>
        <dbReference type="EMBL" id="GFE94878.1"/>
    </source>
</evidence>
<sequence>MTSIPPYQIVPLAPQHERAGFSCNDENLDNYLKKNISSDVKRNACSAHVLTETGKNEVLGFYTLSPETITFENAPEEIYRMYRKNRIGVVLLGRYAIHSSLQGKGIGKMMLMKIYSDVYKSKNIISSAGIIVDAKTESAKSFWKSREFVKISQDSQESEKFLLPMKYIEKLFNKPAGS</sequence>
<reference evidence="4 5" key="1">
    <citation type="journal article" date="2020" name="Cell Rep.">
        <title>Local necrotic cells trigger systemic immune activation via gut microbiome dysbiosis in Drosophila.</title>
        <authorList>
            <person name="Kosakamoto H."/>
            <person name="Yamauchi T."/>
            <person name="Akuzawa-Tokita Y."/>
            <person name="Nishimura K."/>
            <person name="Soga T."/>
            <person name="Murakami T."/>
            <person name="Mori H."/>
            <person name="Yamamoto K."/>
            <person name="Miyazaki R."/>
            <person name="Koto A."/>
            <person name="Miura M."/>
            <person name="Obata F."/>
        </authorList>
    </citation>
    <scope>NUCLEOTIDE SEQUENCE [LARGE SCALE GENOMIC DNA]</scope>
    <source>
        <strain evidence="4 5">Ai</strain>
    </source>
</reference>
<dbReference type="PANTHER" id="PTHR36449:SF1">
    <property type="entry name" value="ACETYLTRANSFERASE"/>
    <property type="match status" value="1"/>
</dbReference>
<dbReference type="InterPro" id="IPR016181">
    <property type="entry name" value="Acyl_CoA_acyltransferase"/>
</dbReference>
<evidence type="ECO:0000256" key="1">
    <source>
        <dbReference type="ARBA" id="ARBA00022649"/>
    </source>
</evidence>
<dbReference type="OrthoDB" id="9793394at2"/>
<protein>
    <submittedName>
        <fullName evidence="4">N-acetyltransferase</fullName>
    </submittedName>
</protein>
<dbReference type="Gene3D" id="3.40.630.30">
    <property type="match status" value="1"/>
</dbReference>
<accession>A0A6V8IB78</accession>
<keyword evidence="3" id="KW-0012">Acyltransferase</keyword>
<evidence type="ECO:0000313" key="5">
    <source>
        <dbReference type="Proteomes" id="UP000548726"/>
    </source>
</evidence>
<evidence type="ECO:0000256" key="3">
    <source>
        <dbReference type="ARBA" id="ARBA00023315"/>
    </source>
</evidence>
<keyword evidence="5" id="KW-1185">Reference proteome</keyword>
<dbReference type="RefSeq" id="WP_086655605.1">
    <property type="nucleotide sequence ID" value="NZ_BLJP01000029.1"/>
</dbReference>
<comment type="caution">
    <text evidence="4">The sequence shown here is derived from an EMBL/GenBank/DDBJ whole genome shotgun (WGS) entry which is preliminary data.</text>
</comment>
<gene>
    <name evidence="4" type="ORF">DmAi_29370</name>
</gene>
<keyword evidence="1" id="KW-1277">Toxin-antitoxin system</keyword>
<dbReference type="PANTHER" id="PTHR36449">
    <property type="entry name" value="ACETYLTRANSFERASE-RELATED"/>
    <property type="match status" value="1"/>
</dbReference>
<organism evidence="4 5">
    <name type="scientific">Acetobacter persici</name>
    <dbReference type="NCBI Taxonomy" id="1076596"/>
    <lineage>
        <taxon>Bacteria</taxon>
        <taxon>Pseudomonadati</taxon>
        <taxon>Pseudomonadota</taxon>
        <taxon>Alphaproteobacteria</taxon>
        <taxon>Acetobacterales</taxon>
        <taxon>Acetobacteraceae</taxon>
        <taxon>Acetobacter</taxon>
    </lineage>
</organism>
<dbReference type="AlphaFoldDB" id="A0A6V8IB78"/>